<keyword evidence="1 2" id="KW-0238">DNA-binding</keyword>
<comment type="caution">
    <text evidence="4">The sequence shown here is derived from an EMBL/GenBank/DDBJ whole genome shotgun (WGS) entry which is preliminary data.</text>
</comment>
<organism evidence="4 5">
    <name type="scientific">Nocardioides flavescens</name>
    <dbReference type="NCBI Taxonomy" id="2691959"/>
    <lineage>
        <taxon>Bacteria</taxon>
        <taxon>Bacillati</taxon>
        <taxon>Actinomycetota</taxon>
        <taxon>Actinomycetes</taxon>
        <taxon>Propionibacteriales</taxon>
        <taxon>Nocardioidaceae</taxon>
        <taxon>Nocardioides</taxon>
    </lineage>
</organism>
<sequence>MVSDTAPSGRRRELLDAAVHVIATEGLRGLTHRAVDRRAGLAEGTCSAYLRSRQALQVGLAEHVGRSLAHDVDVLAARLEEARAGDPERDEPLAVELTTDLLGRWLDRPELTLAKAELAVEASRNPEVAAVLISWRSRLVAVVDQLVSRVAPEAGAARAEVLVAALDGLLLAALQRPPAERHRFLADSMSLVLHGLTQP</sequence>
<dbReference type="GO" id="GO:0000976">
    <property type="term" value="F:transcription cis-regulatory region binding"/>
    <property type="evidence" value="ECO:0007669"/>
    <property type="project" value="TreeGrafter"/>
</dbReference>
<reference evidence="4 5" key="1">
    <citation type="submission" date="2019-12" db="EMBL/GenBank/DDBJ databases">
        <authorList>
            <person name="Kun Z."/>
        </authorList>
    </citation>
    <scope>NUCLEOTIDE SEQUENCE [LARGE SCALE GENOMIC DNA]</scope>
    <source>
        <strain evidence="4 5">YIM 123512</strain>
    </source>
</reference>
<keyword evidence="5" id="KW-1185">Reference proteome</keyword>
<evidence type="ECO:0000313" key="5">
    <source>
        <dbReference type="Proteomes" id="UP000473325"/>
    </source>
</evidence>
<dbReference type="EMBL" id="WUEK01000001">
    <property type="protein sequence ID" value="MXG88259.1"/>
    <property type="molecule type" value="Genomic_DNA"/>
</dbReference>
<dbReference type="Proteomes" id="UP000473325">
    <property type="component" value="Unassembled WGS sequence"/>
</dbReference>
<dbReference type="InterPro" id="IPR001647">
    <property type="entry name" value="HTH_TetR"/>
</dbReference>
<evidence type="ECO:0000313" key="4">
    <source>
        <dbReference type="EMBL" id="MXG88259.1"/>
    </source>
</evidence>
<evidence type="ECO:0000256" key="2">
    <source>
        <dbReference type="PROSITE-ProRule" id="PRU00335"/>
    </source>
</evidence>
<evidence type="ECO:0000259" key="3">
    <source>
        <dbReference type="PROSITE" id="PS50977"/>
    </source>
</evidence>
<dbReference type="InterPro" id="IPR050109">
    <property type="entry name" value="HTH-type_TetR-like_transc_reg"/>
</dbReference>
<accession>A0A6L7EW96</accession>
<dbReference type="InterPro" id="IPR009057">
    <property type="entry name" value="Homeodomain-like_sf"/>
</dbReference>
<dbReference type="PANTHER" id="PTHR30055">
    <property type="entry name" value="HTH-TYPE TRANSCRIPTIONAL REGULATOR RUTR"/>
    <property type="match status" value="1"/>
</dbReference>
<dbReference type="Pfam" id="PF17940">
    <property type="entry name" value="TetR_C_31"/>
    <property type="match status" value="1"/>
</dbReference>
<gene>
    <name evidence="4" type="ORF">GRQ65_01685</name>
</gene>
<dbReference type="PANTHER" id="PTHR30055:SF231">
    <property type="entry name" value="TRANSCRIPTIONAL REGULATORY PROTEIN (PROBABLY DEOR-FAMILY)-RELATED"/>
    <property type="match status" value="1"/>
</dbReference>
<dbReference type="GO" id="GO:0003700">
    <property type="term" value="F:DNA-binding transcription factor activity"/>
    <property type="evidence" value="ECO:0007669"/>
    <property type="project" value="TreeGrafter"/>
</dbReference>
<feature type="domain" description="HTH tetR-type" evidence="3">
    <location>
        <begin position="8"/>
        <end position="68"/>
    </location>
</feature>
<dbReference type="InterPro" id="IPR041583">
    <property type="entry name" value="TetR_C_31"/>
</dbReference>
<name>A0A6L7EW96_9ACTN</name>
<protein>
    <submittedName>
        <fullName evidence="4">TetR family transcriptional regulator</fullName>
    </submittedName>
</protein>
<dbReference type="AlphaFoldDB" id="A0A6L7EW96"/>
<dbReference type="Gene3D" id="1.10.357.10">
    <property type="entry name" value="Tetracycline Repressor, domain 2"/>
    <property type="match status" value="1"/>
</dbReference>
<dbReference type="PROSITE" id="PS50977">
    <property type="entry name" value="HTH_TETR_2"/>
    <property type="match status" value="1"/>
</dbReference>
<dbReference type="SUPFAM" id="SSF46689">
    <property type="entry name" value="Homeodomain-like"/>
    <property type="match status" value="1"/>
</dbReference>
<feature type="DNA-binding region" description="H-T-H motif" evidence="2">
    <location>
        <begin position="31"/>
        <end position="50"/>
    </location>
</feature>
<proteinExistence type="predicted"/>
<dbReference type="SUPFAM" id="SSF48498">
    <property type="entry name" value="Tetracyclin repressor-like, C-terminal domain"/>
    <property type="match status" value="1"/>
</dbReference>
<dbReference type="RefSeq" id="WP_160874490.1">
    <property type="nucleotide sequence ID" value="NZ_WUEK01000001.1"/>
</dbReference>
<dbReference type="InterPro" id="IPR036271">
    <property type="entry name" value="Tet_transcr_reg_TetR-rel_C_sf"/>
</dbReference>
<evidence type="ECO:0000256" key="1">
    <source>
        <dbReference type="ARBA" id="ARBA00023125"/>
    </source>
</evidence>